<keyword evidence="5" id="KW-0800">Toxin</keyword>
<keyword evidence="1 5" id="KW-1277">Toxin-antitoxin system</keyword>
<feature type="domain" description="PIN" evidence="6">
    <location>
        <begin position="22"/>
        <end position="147"/>
    </location>
</feature>
<keyword evidence="5" id="KW-0460">Magnesium</keyword>
<dbReference type="Pfam" id="PF01850">
    <property type="entry name" value="PIN"/>
    <property type="match status" value="1"/>
</dbReference>
<dbReference type="PANTHER" id="PTHR38826">
    <property type="entry name" value="RIBONUCLEASE VAPC13"/>
    <property type="match status" value="1"/>
</dbReference>
<dbReference type="RefSeq" id="WP_311663454.1">
    <property type="nucleotide sequence ID" value="NZ_JAVRHT010000019.1"/>
</dbReference>
<dbReference type="EMBL" id="JAVRHT010000019">
    <property type="protein sequence ID" value="MDT0631973.1"/>
    <property type="molecule type" value="Genomic_DNA"/>
</dbReference>
<evidence type="ECO:0000313" key="8">
    <source>
        <dbReference type="Proteomes" id="UP001267426"/>
    </source>
</evidence>
<comment type="function">
    <text evidence="5">Toxic component of a toxin-antitoxin (TA) system. An RNase.</text>
</comment>
<evidence type="ECO:0000256" key="2">
    <source>
        <dbReference type="ARBA" id="ARBA00022722"/>
    </source>
</evidence>
<dbReference type="PANTHER" id="PTHR38826:SF5">
    <property type="entry name" value="RIBONUCLEASE VAPC13"/>
    <property type="match status" value="1"/>
</dbReference>
<dbReference type="SUPFAM" id="SSF88723">
    <property type="entry name" value="PIN domain-like"/>
    <property type="match status" value="1"/>
</dbReference>
<dbReference type="Proteomes" id="UP001267426">
    <property type="component" value="Unassembled WGS sequence"/>
</dbReference>
<dbReference type="Gene3D" id="3.40.50.1010">
    <property type="entry name" value="5'-nuclease"/>
    <property type="match status" value="1"/>
</dbReference>
<organism evidence="7 8">
    <name type="scientific">Rubrivirga litoralis</name>
    <dbReference type="NCBI Taxonomy" id="3075598"/>
    <lineage>
        <taxon>Bacteria</taxon>
        <taxon>Pseudomonadati</taxon>
        <taxon>Rhodothermota</taxon>
        <taxon>Rhodothermia</taxon>
        <taxon>Rhodothermales</taxon>
        <taxon>Rubricoccaceae</taxon>
        <taxon>Rubrivirga</taxon>
    </lineage>
</organism>
<comment type="caution">
    <text evidence="7">The sequence shown here is derived from an EMBL/GenBank/DDBJ whole genome shotgun (WGS) entry which is preliminary data.</text>
</comment>
<evidence type="ECO:0000256" key="5">
    <source>
        <dbReference type="HAMAP-Rule" id="MF_00265"/>
    </source>
</evidence>
<feature type="binding site" evidence="5">
    <location>
        <position position="24"/>
    </location>
    <ligand>
        <name>Mg(2+)</name>
        <dbReference type="ChEBI" id="CHEBI:18420"/>
    </ligand>
</feature>
<proteinExistence type="inferred from homology"/>
<protein>
    <recommendedName>
        <fullName evidence="5">Ribonuclease VapC</fullName>
        <shortName evidence="5">RNase VapC</shortName>
        <ecNumber evidence="5">3.1.-.-</ecNumber>
    </recommendedName>
    <alternativeName>
        <fullName evidence="5">Toxin VapC</fullName>
    </alternativeName>
</protein>
<sequence>MPTDRPPAPGSPRSGEARGPLFVDTNVFLRYLTNDVPEQADRVEALLDRAEVGEVRLVTSVLVVAEVVWTLGSFYDRTKPQVRDAVLVICHTPGLDVEDADGLVQAAEWHAEKNVDFADAYHATWALARGLTDVRTFNLKHFRRFDGLDAREPS</sequence>
<evidence type="ECO:0000256" key="3">
    <source>
        <dbReference type="ARBA" id="ARBA00022723"/>
    </source>
</evidence>
<dbReference type="InterPro" id="IPR022907">
    <property type="entry name" value="VapC_family"/>
</dbReference>
<keyword evidence="8" id="KW-1185">Reference proteome</keyword>
<dbReference type="InterPro" id="IPR029060">
    <property type="entry name" value="PIN-like_dom_sf"/>
</dbReference>
<dbReference type="InterPro" id="IPR052106">
    <property type="entry name" value="PINc/VapC_TA"/>
</dbReference>
<comment type="similarity">
    <text evidence="5">Belongs to the PINc/VapC protein family.</text>
</comment>
<name>A0ABU3BRS4_9BACT</name>
<keyword evidence="4 5" id="KW-0378">Hydrolase</keyword>
<reference evidence="7 8" key="1">
    <citation type="submission" date="2023-09" db="EMBL/GenBank/DDBJ databases">
        <authorList>
            <person name="Rey-Velasco X."/>
        </authorList>
    </citation>
    <scope>NUCLEOTIDE SEQUENCE [LARGE SCALE GENOMIC DNA]</scope>
    <source>
        <strain evidence="7 8">F394</strain>
    </source>
</reference>
<evidence type="ECO:0000256" key="4">
    <source>
        <dbReference type="ARBA" id="ARBA00022801"/>
    </source>
</evidence>
<dbReference type="HAMAP" id="MF_00265">
    <property type="entry name" value="VapC_Nob1"/>
    <property type="match status" value="1"/>
</dbReference>
<evidence type="ECO:0000256" key="1">
    <source>
        <dbReference type="ARBA" id="ARBA00022649"/>
    </source>
</evidence>
<comment type="cofactor">
    <cofactor evidence="5">
        <name>Mg(2+)</name>
        <dbReference type="ChEBI" id="CHEBI:18420"/>
    </cofactor>
</comment>
<keyword evidence="2 5" id="KW-0540">Nuclease</keyword>
<dbReference type="EC" id="3.1.-.-" evidence="5"/>
<gene>
    <name evidence="5" type="primary">vapC</name>
    <name evidence="7" type="ORF">RM540_09465</name>
</gene>
<evidence type="ECO:0000259" key="6">
    <source>
        <dbReference type="Pfam" id="PF01850"/>
    </source>
</evidence>
<accession>A0ABU3BRS4</accession>
<dbReference type="InterPro" id="IPR002716">
    <property type="entry name" value="PIN_dom"/>
</dbReference>
<keyword evidence="3 5" id="KW-0479">Metal-binding</keyword>
<feature type="binding site" evidence="5">
    <location>
        <position position="119"/>
    </location>
    <ligand>
        <name>Mg(2+)</name>
        <dbReference type="ChEBI" id="CHEBI:18420"/>
    </ligand>
</feature>
<evidence type="ECO:0000313" key="7">
    <source>
        <dbReference type="EMBL" id="MDT0631973.1"/>
    </source>
</evidence>